<dbReference type="AlphaFoldDB" id="W3X278"/>
<comment type="pathway">
    <text evidence="2">Siderophore biosynthesis.</text>
</comment>
<dbReference type="RefSeq" id="XP_007834486.1">
    <property type="nucleotide sequence ID" value="XM_007836295.1"/>
</dbReference>
<evidence type="ECO:0000256" key="2">
    <source>
        <dbReference type="ARBA" id="ARBA00004924"/>
    </source>
</evidence>
<dbReference type="GO" id="GO:0016853">
    <property type="term" value="F:isomerase activity"/>
    <property type="evidence" value="ECO:0007669"/>
    <property type="project" value="UniProtKB-KW"/>
</dbReference>
<evidence type="ECO:0000256" key="4">
    <source>
        <dbReference type="ARBA" id="ARBA00023140"/>
    </source>
</evidence>
<name>W3X278_PESFW</name>
<dbReference type="InterPro" id="IPR018376">
    <property type="entry name" value="Enoyl-CoA_hyd/isom_CS"/>
</dbReference>
<comment type="subcellular location">
    <subcellularLocation>
        <location evidence="1">Peroxisome</location>
    </subcellularLocation>
</comment>
<keyword evidence="9" id="KW-1185">Reference proteome</keyword>
<dbReference type="GO" id="GO:0016829">
    <property type="term" value="F:lyase activity"/>
    <property type="evidence" value="ECO:0007669"/>
    <property type="project" value="UniProtKB-KW"/>
</dbReference>
<dbReference type="KEGG" id="pfy:PFICI_07714"/>
<dbReference type="OrthoDB" id="2139957at2759"/>
<dbReference type="PANTHER" id="PTHR11941">
    <property type="entry name" value="ENOYL-COA HYDRATASE-RELATED"/>
    <property type="match status" value="1"/>
</dbReference>
<comment type="similarity">
    <text evidence="3 7">Belongs to the enoyl-CoA hydratase/isomerase family.</text>
</comment>
<dbReference type="InterPro" id="IPR029045">
    <property type="entry name" value="ClpP/crotonase-like_dom_sf"/>
</dbReference>
<dbReference type="STRING" id="1229662.W3X278"/>
<sequence length="280" mass="30039">MAENLSSPPPPSTCFQLSFPRPFVLLITINRESAMNSIPMRGHWEGHGIFEWFDKEPSLRVAIVTGKGSRSFSAGADLIEQRNKNVDGGARKPTVPQTMPPSGFMGVSRRVGKKPVIAAVNGYALGGGFEICLNCDLVVASPSATFGLPEAKRGLYAAAGGLPRVARIFGMQLASEIVLADRVLSAAEVQHFGFARISKSPESLLDEALDLADRVGTLSPDAVIVSRAGLRQAWETASVERAAQLTHERFADGLFNGENLLIGLQAFAKKEKPVWAPSKL</sequence>
<evidence type="ECO:0000313" key="8">
    <source>
        <dbReference type="EMBL" id="ETS80185.1"/>
    </source>
</evidence>
<dbReference type="PANTHER" id="PTHR11941:SF68">
    <property type="entry name" value="CARNITINYL-COA DEHYDRATASE"/>
    <property type="match status" value="1"/>
</dbReference>
<reference evidence="9" key="1">
    <citation type="journal article" date="2015" name="BMC Genomics">
        <title>Genomic and transcriptomic analysis of the endophytic fungus Pestalotiopsis fici reveals its lifestyle and high potential for synthesis of natural products.</title>
        <authorList>
            <person name="Wang X."/>
            <person name="Zhang X."/>
            <person name="Liu L."/>
            <person name="Xiang M."/>
            <person name="Wang W."/>
            <person name="Sun X."/>
            <person name="Che Y."/>
            <person name="Guo L."/>
            <person name="Liu G."/>
            <person name="Guo L."/>
            <person name="Wang C."/>
            <person name="Yin W.B."/>
            <person name="Stadler M."/>
            <person name="Zhang X."/>
            <person name="Liu X."/>
        </authorList>
    </citation>
    <scope>NUCLEOTIDE SEQUENCE [LARGE SCALE GENOMIC DNA]</scope>
    <source>
        <strain evidence="9">W106-1 / CGMCC3.15140</strain>
    </source>
</reference>
<dbReference type="FunFam" id="3.90.226.10:FF:000074">
    <property type="entry name" value="Enoyl-CoA hydratase (AFU_orthologue AFUA_2G10650)"/>
    <property type="match status" value="1"/>
</dbReference>
<evidence type="ECO:0008006" key="10">
    <source>
        <dbReference type="Google" id="ProtNLM"/>
    </source>
</evidence>
<proteinExistence type="inferred from homology"/>
<evidence type="ECO:0000256" key="1">
    <source>
        <dbReference type="ARBA" id="ARBA00004275"/>
    </source>
</evidence>
<dbReference type="CDD" id="cd06558">
    <property type="entry name" value="crotonase-like"/>
    <property type="match status" value="1"/>
</dbReference>
<dbReference type="PROSITE" id="PS00166">
    <property type="entry name" value="ENOYL_COA_HYDRATASE"/>
    <property type="match status" value="1"/>
</dbReference>
<keyword evidence="6" id="KW-0456">Lyase</keyword>
<evidence type="ECO:0000256" key="7">
    <source>
        <dbReference type="RuleBase" id="RU003707"/>
    </source>
</evidence>
<gene>
    <name evidence="8" type="ORF">PFICI_07714</name>
</gene>
<dbReference type="GO" id="GO:0005777">
    <property type="term" value="C:peroxisome"/>
    <property type="evidence" value="ECO:0007669"/>
    <property type="project" value="UniProtKB-SubCell"/>
</dbReference>
<accession>W3X278</accession>
<dbReference type="EMBL" id="KI912113">
    <property type="protein sequence ID" value="ETS80185.1"/>
    <property type="molecule type" value="Genomic_DNA"/>
</dbReference>
<evidence type="ECO:0000256" key="5">
    <source>
        <dbReference type="ARBA" id="ARBA00023235"/>
    </source>
</evidence>
<evidence type="ECO:0000313" key="9">
    <source>
        <dbReference type="Proteomes" id="UP000030651"/>
    </source>
</evidence>
<dbReference type="HOGENOM" id="CLU_009834_7_6_1"/>
<evidence type="ECO:0000256" key="6">
    <source>
        <dbReference type="ARBA" id="ARBA00023239"/>
    </source>
</evidence>
<dbReference type="Pfam" id="PF00378">
    <property type="entry name" value="ECH_1"/>
    <property type="match status" value="1"/>
</dbReference>
<evidence type="ECO:0000256" key="3">
    <source>
        <dbReference type="ARBA" id="ARBA00005254"/>
    </source>
</evidence>
<dbReference type="GO" id="GO:0006635">
    <property type="term" value="P:fatty acid beta-oxidation"/>
    <property type="evidence" value="ECO:0007669"/>
    <property type="project" value="TreeGrafter"/>
</dbReference>
<dbReference type="GeneID" id="19272727"/>
<protein>
    <recommendedName>
        <fullName evidence="10">Carnitinyl-CoA dehydratase</fullName>
    </recommendedName>
</protein>
<dbReference type="SUPFAM" id="SSF52096">
    <property type="entry name" value="ClpP/crotonase"/>
    <property type="match status" value="1"/>
</dbReference>
<dbReference type="InParanoid" id="W3X278"/>
<dbReference type="Proteomes" id="UP000030651">
    <property type="component" value="Unassembled WGS sequence"/>
</dbReference>
<dbReference type="Gene3D" id="3.90.226.10">
    <property type="entry name" value="2-enoyl-CoA Hydratase, Chain A, domain 1"/>
    <property type="match status" value="1"/>
</dbReference>
<keyword evidence="5" id="KW-0413">Isomerase</keyword>
<dbReference type="OMA" id="GFAGISQ"/>
<dbReference type="InterPro" id="IPR001753">
    <property type="entry name" value="Enoyl-CoA_hydra/iso"/>
</dbReference>
<dbReference type="eggNOG" id="KOG1680">
    <property type="taxonomic scope" value="Eukaryota"/>
</dbReference>
<organism evidence="8 9">
    <name type="scientific">Pestalotiopsis fici (strain W106-1 / CGMCC3.15140)</name>
    <dbReference type="NCBI Taxonomy" id="1229662"/>
    <lineage>
        <taxon>Eukaryota</taxon>
        <taxon>Fungi</taxon>
        <taxon>Dikarya</taxon>
        <taxon>Ascomycota</taxon>
        <taxon>Pezizomycotina</taxon>
        <taxon>Sordariomycetes</taxon>
        <taxon>Xylariomycetidae</taxon>
        <taxon>Amphisphaeriales</taxon>
        <taxon>Sporocadaceae</taxon>
        <taxon>Pestalotiopsis</taxon>
    </lineage>
</organism>
<dbReference type="GO" id="GO:0005739">
    <property type="term" value="C:mitochondrion"/>
    <property type="evidence" value="ECO:0007669"/>
    <property type="project" value="TreeGrafter"/>
</dbReference>
<keyword evidence="4" id="KW-0576">Peroxisome</keyword>